<dbReference type="STRING" id="1202724.AM493_16075"/>
<dbReference type="InterPro" id="IPR001647">
    <property type="entry name" value="HTH_TetR"/>
</dbReference>
<evidence type="ECO:0000256" key="4">
    <source>
        <dbReference type="ARBA" id="ARBA00023163"/>
    </source>
</evidence>
<dbReference type="AlphaFoldDB" id="A0A0M9VKC1"/>
<dbReference type="GO" id="GO:0003700">
    <property type="term" value="F:DNA-binding transcription factor activity"/>
    <property type="evidence" value="ECO:0007669"/>
    <property type="project" value="TreeGrafter"/>
</dbReference>
<evidence type="ECO:0000256" key="5">
    <source>
        <dbReference type="PROSITE-ProRule" id="PRU00335"/>
    </source>
</evidence>
<dbReference type="SUPFAM" id="SSF48498">
    <property type="entry name" value="Tetracyclin repressor-like, C-terminal domain"/>
    <property type="match status" value="1"/>
</dbReference>
<dbReference type="GO" id="GO:0000976">
    <property type="term" value="F:transcription cis-regulatory region binding"/>
    <property type="evidence" value="ECO:0007669"/>
    <property type="project" value="TreeGrafter"/>
</dbReference>
<gene>
    <name evidence="7" type="ORF">AM493_16075</name>
</gene>
<dbReference type="InterPro" id="IPR050109">
    <property type="entry name" value="HTH-type_TetR-like_transc_reg"/>
</dbReference>
<dbReference type="Gene3D" id="1.10.10.60">
    <property type="entry name" value="Homeodomain-like"/>
    <property type="match status" value="1"/>
</dbReference>
<evidence type="ECO:0000313" key="7">
    <source>
        <dbReference type="EMBL" id="KOS08382.1"/>
    </source>
</evidence>
<keyword evidence="1" id="KW-0678">Repressor</keyword>
<dbReference type="Pfam" id="PF00440">
    <property type="entry name" value="TetR_N"/>
    <property type="match status" value="1"/>
</dbReference>
<protein>
    <recommendedName>
        <fullName evidence="6">HTH tetR-type domain-containing protein</fullName>
    </recommendedName>
</protein>
<dbReference type="PATRIC" id="fig|1202724.3.peg.3340"/>
<keyword evidence="8" id="KW-1185">Reference proteome</keyword>
<evidence type="ECO:0000313" key="8">
    <source>
        <dbReference type="Proteomes" id="UP000037755"/>
    </source>
</evidence>
<evidence type="ECO:0000256" key="2">
    <source>
        <dbReference type="ARBA" id="ARBA00023015"/>
    </source>
</evidence>
<feature type="domain" description="HTH tetR-type" evidence="6">
    <location>
        <begin position="1"/>
        <end position="59"/>
    </location>
</feature>
<name>A0A0M9VKC1_9FLAO</name>
<dbReference type="PANTHER" id="PTHR30055:SF175">
    <property type="entry name" value="HTH-TYPE TRANSCRIPTIONAL REPRESSOR KSTR2"/>
    <property type="match status" value="1"/>
</dbReference>
<accession>A0A0M9VKC1</accession>
<keyword evidence="2" id="KW-0805">Transcription regulation</keyword>
<keyword evidence="3 5" id="KW-0238">DNA-binding</keyword>
<proteinExistence type="predicted"/>
<comment type="caution">
    <text evidence="7">The sequence shown here is derived from an EMBL/GenBank/DDBJ whole genome shotgun (WGS) entry which is preliminary data.</text>
</comment>
<dbReference type="PRINTS" id="PR00455">
    <property type="entry name" value="HTHTETR"/>
</dbReference>
<feature type="DNA-binding region" description="H-T-H motif" evidence="5">
    <location>
        <begin position="22"/>
        <end position="41"/>
    </location>
</feature>
<dbReference type="InterPro" id="IPR009057">
    <property type="entry name" value="Homeodomain-like_sf"/>
</dbReference>
<evidence type="ECO:0000256" key="1">
    <source>
        <dbReference type="ARBA" id="ARBA00022491"/>
    </source>
</evidence>
<organism evidence="7 8">
    <name type="scientific">Flavobacterium akiainvivens</name>
    <dbReference type="NCBI Taxonomy" id="1202724"/>
    <lineage>
        <taxon>Bacteria</taxon>
        <taxon>Pseudomonadati</taxon>
        <taxon>Bacteroidota</taxon>
        <taxon>Flavobacteriia</taxon>
        <taxon>Flavobacteriales</taxon>
        <taxon>Flavobacteriaceae</taxon>
        <taxon>Flavobacterium</taxon>
    </lineage>
</organism>
<dbReference type="SUPFAM" id="SSF46689">
    <property type="entry name" value="Homeodomain-like"/>
    <property type="match status" value="1"/>
</dbReference>
<dbReference type="PANTHER" id="PTHR30055">
    <property type="entry name" value="HTH-TYPE TRANSCRIPTIONAL REGULATOR RUTR"/>
    <property type="match status" value="1"/>
</dbReference>
<sequence>MSGLILEKAKEMYLNLGFKGVTLDDIAQEMSISKKTIYQHYANKNELVEAVGTYLMQIIFDEIQKIAASGCNAVEELFEIRKYLRRTLEDKYRLAAYQLTRFFPEISQKMHMRQFDRMKESVSRNLQRGISEGLYRTDINVDFVSRIYFTGISGTKDSSVFPEELFNTNDLHNLYLEYHLRAICTPKGILLAEKYLTENKE</sequence>
<dbReference type="EMBL" id="LIYD01000005">
    <property type="protein sequence ID" value="KOS08382.1"/>
    <property type="molecule type" value="Genomic_DNA"/>
</dbReference>
<evidence type="ECO:0000259" key="6">
    <source>
        <dbReference type="PROSITE" id="PS50977"/>
    </source>
</evidence>
<evidence type="ECO:0000256" key="3">
    <source>
        <dbReference type="ARBA" id="ARBA00023125"/>
    </source>
</evidence>
<reference evidence="7 8" key="1">
    <citation type="submission" date="2015-08" db="EMBL/GenBank/DDBJ databases">
        <title>Whole genome sequence of Flavobacterium akiainvivens IK-1T, from decaying Wikstroemia oahuensis, an endemic Hawaiian shrub.</title>
        <authorList>
            <person name="Wan X."/>
            <person name="Hou S."/>
            <person name="Saito J."/>
            <person name="Donachie S."/>
        </authorList>
    </citation>
    <scope>NUCLEOTIDE SEQUENCE [LARGE SCALE GENOMIC DNA]</scope>
    <source>
        <strain evidence="7 8">IK-1</strain>
    </source>
</reference>
<dbReference type="Gene3D" id="1.10.357.10">
    <property type="entry name" value="Tetracycline Repressor, domain 2"/>
    <property type="match status" value="1"/>
</dbReference>
<keyword evidence="4" id="KW-0804">Transcription</keyword>
<dbReference type="Proteomes" id="UP000037755">
    <property type="component" value="Unassembled WGS sequence"/>
</dbReference>
<dbReference type="InterPro" id="IPR036271">
    <property type="entry name" value="Tet_transcr_reg_TetR-rel_C_sf"/>
</dbReference>
<dbReference type="PROSITE" id="PS50977">
    <property type="entry name" value="HTH_TETR_2"/>
    <property type="match status" value="1"/>
</dbReference>